<accession>A0AAD6LFK3</accession>
<dbReference type="AlphaFoldDB" id="A0AAD6LFK3"/>
<evidence type="ECO:0000313" key="2">
    <source>
        <dbReference type="Proteomes" id="UP001164929"/>
    </source>
</evidence>
<dbReference type="EMBL" id="JAQIZT010000018">
    <property type="protein sequence ID" value="KAJ6958401.1"/>
    <property type="molecule type" value="Genomic_DNA"/>
</dbReference>
<keyword evidence="2" id="KW-1185">Reference proteome</keyword>
<dbReference type="Proteomes" id="UP001164929">
    <property type="component" value="Chromosome 18"/>
</dbReference>
<name>A0AAD6LFK3_9ROSI</name>
<sequence length="67" mass="8012">MDIGLDAKRKIMTEVIMHHTWSYYRHKPVTDLTRKTTNYGQPRDHLQTFMCYYVGHVIFYVYSIAIG</sequence>
<protein>
    <submittedName>
        <fullName evidence="1">Uncharacterized protein</fullName>
    </submittedName>
</protein>
<proteinExistence type="predicted"/>
<evidence type="ECO:0000313" key="1">
    <source>
        <dbReference type="EMBL" id="KAJ6958401.1"/>
    </source>
</evidence>
<comment type="caution">
    <text evidence="1">The sequence shown here is derived from an EMBL/GenBank/DDBJ whole genome shotgun (WGS) entry which is preliminary data.</text>
</comment>
<gene>
    <name evidence="1" type="ORF">NC653_040142</name>
</gene>
<reference evidence="1 2" key="1">
    <citation type="journal article" date="2023" name="Mol. Ecol. Resour.">
        <title>Chromosome-level genome assembly of a triploid poplar Populus alba 'Berolinensis'.</title>
        <authorList>
            <person name="Chen S."/>
            <person name="Yu Y."/>
            <person name="Wang X."/>
            <person name="Wang S."/>
            <person name="Zhang T."/>
            <person name="Zhou Y."/>
            <person name="He R."/>
            <person name="Meng N."/>
            <person name="Wang Y."/>
            <person name="Liu W."/>
            <person name="Liu Z."/>
            <person name="Liu J."/>
            <person name="Guo Q."/>
            <person name="Huang H."/>
            <person name="Sederoff R.R."/>
            <person name="Wang G."/>
            <person name="Qu G."/>
            <person name="Chen S."/>
        </authorList>
    </citation>
    <scope>NUCLEOTIDE SEQUENCE [LARGE SCALE GENOMIC DNA]</scope>
    <source>
        <strain evidence="1">SC-2020</strain>
    </source>
</reference>
<organism evidence="1 2">
    <name type="scientific">Populus alba x Populus x berolinensis</name>
    <dbReference type="NCBI Taxonomy" id="444605"/>
    <lineage>
        <taxon>Eukaryota</taxon>
        <taxon>Viridiplantae</taxon>
        <taxon>Streptophyta</taxon>
        <taxon>Embryophyta</taxon>
        <taxon>Tracheophyta</taxon>
        <taxon>Spermatophyta</taxon>
        <taxon>Magnoliopsida</taxon>
        <taxon>eudicotyledons</taxon>
        <taxon>Gunneridae</taxon>
        <taxon>Pentapetalae</taxon>
        <taxon>rosids</taxon>
        <taxon>fabids</taxon>
        <taxon>Malpighiales</taxon>
        <taxon>Salicaceae</taxon>
        <taxon>Saliceae</taxon>
        <taxon>Populus</taxon>
    </lineage>
</organism>